<accession>A0ACC5XPW5</accession>
<keyword evidence="2" id="KW-1185">Reference proteome</keyword>
<sequence length="531" mass="59072">MANVADTKLYDILGVSPSASENELKKAYRKLAKEYHPDKNPNAGDKFKEISFAYEVLTNPEKKELYDRYGEQGLREGGGGGPGMDDIFSHIFGGGLFGFMGGQGRSRNGGRRRGEDMVHPLKVSLEDLYNGKTTKLQLSKNVLCSTCNGQGGKTGAVQKCTTCRGRGMRIMIRQLAPGMVQQMQSVCTDCNGEGEVISEKDRCKKCEGKKVVKEVKILEVHVDKGMKHGQKITFGGEADQAPGVEPGDIVLVLQEKEHETYRRDGHDLHMTHKLGLVEALCGFQFVLKHLDGRQIVVKYPAGKVIEPGSVRVVRGEGMPHYRNPFEKGDLFIKFEVQFPENKWISPEKLSELEDLLPSRAEAPIISGDAEEVDLQEFNTYRRDGHDLHMTHKLGLVEALCGFQFVLKHLDGRQIVVKYPAGKVIEPGSVRVVRGEGMPHYRNPFEKGDLFIKFEVQFPENKWISPEKLSELEDLLPSRAEAPIISGDAEEVDLQEFNVSQSSSGSHRREAYNDSSDEEGGHHGPGVQCAHQ</sequence>
<evidence type="ECO:0000313" key="2">
    <source>
        <dbReference type="Proteomes" id="UP000829447"/>
    </source>
</evidence>
<name>A0ACC5XPW5_PANGG</name>
<comment type="caution">
    <text evidence="1">The sequence shown here is derived from an EMBL/GenBank/DDBJ whole genome shotgun (WGS) entry which is preliminary data.</text>
</comment>
<proteinExistence type="predicted"/>
<gene>
    <name evidence="1" type="ORF">PGIGA_G00152210</name>
</gene>
<organism evidence="1 2">
    <name type="scientific">Pangasianodon gigas</name>
    <name type="common">Mekong giant catfish</name>
    <name type="synonym">Pangasius gigas</name>
    <dbReference type="NCBI Taxonomy" id="30993"/>
    <lineage>
        <taxon>Eukaryota</taxon>
        <taxon>Metazoa</taxon>
        <taxon>Chordata</taxon>
        <taxon>Craniata</taxon>
        <taxon>Vertebrata</taxon>
        <taxon>Euteleostomi</taxon>
        <taxon>Actinopterygii</taxon>
        <taxon>Neopterygii</taxon>
        <taxon>Teleostei</taxon>
        <taxon>Ostariophysi</taxon>
        <taxon>Siluriformes</taxon>
        <taxon>Pangasiidae</taxon>
        <taxon>Pangasianodon</taxon>
    </lineage>
</organism>
<reference evidence="1 2" key="1">
    <citation type="journal article" date="2022" name="bioRxiv">
        <title>An ancient truncated duplication of the anti-Mullerian hormone receptor type 2 gene is a potential conserved master sex determinant in the Pangasiidae catfish family.</title>
        <authorList>
            <person name="Wen M."/>
            <person name="Pan Q."/>
            <person name="Jouanno E."/>
            <person name="Montfort J."/>
            <person name="Zahm M."/>
            <person name="Cabau C."/>
            <person name="Klopp C."/>
            <person name="Iampietro C."/>
            <person name="Roques C."/>
            <person name="Bouchez O."/>
            <person name="Castinel A."/>
            <person name="Donnadieu C."/>
            <person name="Parrinello H."/>
            <person name="Poncet C."/>
            <person name="Belmonte E."/>
            <person name="Gautier V."/>
            <person name="Avarre J.-C."/>
            <person name="Dugue R."/>
            <person name="Gustiano R."/>
            <person name="Ha T.T.T."/>
            <person name="Campet M."/>
            <person name="Sriphairoj K."/>
            <person name="Ribolli J."/>
            <person name="de Almeida F.L."/>
            <person name="Desvignes T."/>
            <person name="Postlethwait J.H."/>
            <person name="Bucao C.F."/>
            <person name="Robinson-Rechavi M."/>
            <person name="Bobe J."/>
            <person name="Herpin A."/>
            <person name="Guiguen Y."/>
        </authorList>
    </citation>
    <scope>NUCLEOTIDE SEQUENCE [LARGE SCALE GENOMIC DNA]</scope>
    <source>
        <strain evidence="1">YG-Dec2019</strain>
    </source>
</reference>
<dbReference type="EMBL" id="CM040478">
    <property type="protein sequence ID" value="MCI4392976.1"/>
    <property type="molecule type" value="Genomic_DNA"/>
</dbReference>
<evidence type="ECO:0000313" key="1">
    <source>
        <dbReference type="EMBL" id="MCI4392976.1"/>
    </source>
</evidence>
<dbReference type="Proteomes" id="UP000829447">
    <property type="component" value="Linkage Group LG25"/>
</dbReference>
<protein>
    <submittedName>
        <fullName evidence="1">Uncharacterized protein</fullName>
    </submittedName>
</protein>